<dbReference type="PANTHER" id="PTHR43214:SF43">
    <property type="entry name" value="TWO-COMPONENT RESPONSE REGULATOR"/>
    <property type="match status" value="1"/>
</dbReference>
<dbReference type="EMBL" id="CP017480">
    <property type="protein sequence ID" value="APG05790.1"/>
    <property type="molecule type" value="Genomic_DNA"/>
</dbReference>
<dbReference type="Gene3D" id="3.40.50.2300">
    <property type="match status" value="1"/>
</dbReference>
<dbReference type="InterPro" id="IPR001789">
    <property type="entry name" value="Sig_transdc_resp-reg_receiver"/>
</dbReference>
<dbReference type="InterPro" id="IPR016032">
    <property type="entry name" value="Sig_transdc_resp-reg_C-effctor"/>
</dbReference>
<reference evidence="4" key="1">
    <citation type="submission" date="2016-09" db="EMBL/GenBank/DDBJ databases">
        <authorList>
            <person name="Lysoe E."/>
        </authorList>
    </citation>
    <scope>NUCLEOTIDE SEQUENCE [LARGE SCALE GENOMIC DNA]</scope>
    <source>
        <strain evidence="4">LJ96T</strain>
    </source>
</reference>
<dbReference type="RefSeq" id="WP_046967582.1">
    <property type="nucleotide sequence ID" value="NZ_CP017480.1"/>
</dbReference>
<organism evidence="3 4">
    <name type="scientific">Luteibacter rhizovicinus DSM 16549</name>
    <dbReference type="NCBI Taxonomy" id="1440763"/>
    <lineage>
        <taxon>Bacteria</taxon>
        <taxon>Pseudomonadati</taxon>
        <taxon>Pseudomonadota</taxon>
        <taxon>Gammaproteobacteria</taxon>
        <taxon>Lysobacterales</taxon>
        <taxon>Rhodanobacteraceae</taxon>
        <taxon>Luteibacter</taxon>
    </lineage>
</organism>
<keyword evidence="4" id="KW-1185">Reference proteome</keyword>
<proteinExistence type="predicted"/>
<dbReference type="GO" id="GO:0006355">
    <property type="term" value="P:regulation of DNA-templated transcription"/>
    <property type="evidence" value="ECO:0007669"/>
    <property type="project" value="InterPro"/>
</dbReference>
<sequence>MTSEPIRVLIVDDHPLFRAGVAAILDDSPGFDVVGQAGTGHEGIEAWRRLLPDVALVDLQLPDMEGTRVIALIRAHTPTARVIVLTTYGGDGNARRALAAGANGYLLKTSLVDDLVGTIQAVHAGQHRIAAEVAQDLTEHYGDQALSERELDVLRGVALGLENKQIAARLGLSAETVKEYLSNAMGKLRASNRAHAIALAMERGFLR</sequence>
<dbReference type="GO" id="GO:0003677">
    <property type="term" value="F:DNA binding"/>
    <property type="evidence" value="ECO:0007669"/>
    <property type="project" value="UniProtKB-KW"/>
</dbReference>
<dbReference type="SMART" id="SM00421">
    <property type="entry name" value="HTH_LUXR"/>
    <property type="match status" value="1"/>
</dbReference>
<dbReference type="Pfam" id="PF00072">
    <property type="entry name" value="Response_reg"/>
    <property type="match status" value="1"/>
</dbReference>
<dbReference type="InterPro" id="IPR000792">
    <property type="entry name" value="Tscrpt_reg_LuxR_C"/>
</dbReference>
<dbReference type="PROSITE" id="PS50043">
    <property type="entry name" value="HTH_LUXR_2"/>
    <property type="match status" value="1"/>
</dbReference>
<dbReference type="Pfam" id="PF00196">
    <property type="entry name" value="GerE"/>
    <property type="match status" value="1"/>
</dbReference>
<dbReference type="PROSITE" id="PS50110">
    <property type="entry name" value="RESPONSE_REGULATORY"/>
    <property type="match status" value="1"/>
</dbReference>
<dbReference type="CDD" id="cd17535">
    <property type="entry name" value="REC_NarL-like"/>
    <property type="match status" value="1"/>
</dbReference>
<evidence type="ECO:0000256" key="2">
    <source>
        <dbReference type="ARBA" id="ARBA00023125"/>
    </source>
</evidence>
<protein>
    <submittedName>
        <fullName evidence="3">DNA-binding response regulator</fullName>
    </submittedName>
</protein>
<dbReference type="SUPFAM" id="SSF52172">
    <property type="entry name" value="CheY-like"/>
    <property type="match status" value="1"/>
</dbReference>
<dbReference type="InterPro" id="IPR039420">
    <property type="entry name" value="WalR-like"/>
</dbReference>
<dbReference type="Proteomes" id="UP000182987">
    <property type="component" value="Chromosome"/>
</dbReference>
<gene>
    <name evidence="3" type="ORF">BJI69_19035</name>
</gene>
<keyword evidence="1" id="KW-0597">Phosphoprotein</keyword>
<evidence type="ECO:0000313" key="3">
    <source>
        <dbReference type="EMBL" id="APG05790.1"/>
    </source>
</evidence>
<dbReference type="STRING" id="1440763.BJI69_19035"/>
<dbReference type="AlphaFoldDB" id="A0A0G9HDK3"/>
<evidence type="ECO:0000313" key="4">
    <source>
        <dbReference type="Proteomes" id="UP000182987"/>
    </source>
</evidence>
<dbReference type="PROSITE" id="PS00622">
    <property type="entry name" value="HTH_LUXR_1"/>
    <property type="match status" value="1"/>
</dbReference>
<name>A0A0G9HDK3_9GAMM</name>
<dbReference type="KEGG" id="lrz:BJI69_19035"/>
<dbReference type="CDD" id="cd06170">
    <property type="entry name" value="LuxR_C_like"/>
    <property type="match status" value="1"/>
</dbReference>
<dbReference type="InterPro" id="IPR011006">
    <property type="entry name" value="CheY-like_superfamily"/>
</dbReference>
<dbReference type="PRINTS" id="PR00038">
    <property type="entry name" value="HTHLUXR"/>
</dbReference>
<dbReference type="PANTHER" id="PTHR43214">
    <property type="entry name" value="TWO-COMPONENT RESPONSE REGULATOR"/>
    <property type="match status" value="1"/>
</dbReference>
<dbReference type="SUPFAM" id="SSF46894">
    <property type="entry name" value="C-terminal effector domain of the bipartite response regulators"/>
    <property type="match status" value="1"/>
</dbReference>
<dbReference type="SMART" id="SM00448">
    <property type="entry name" value="REC"/>
    <property type="match status" value="1"/>
</dbReference>
<dbReference type="OrthoDB" id="9796655at2"/>
<dbReference type="PATRIC" id="fig|1440763.5.peg.1823"/>
<evidence type="ECO:0000256" key="1">
    <source>
        <dbReference type="ARBA" id="ARBA00022553"/>
    </source>
</evidence>
<accession>A0A0G9HDK3</accession>
<dbReference type="InterPro" id="IPR058245">
    <property type="entry name" value="NreC/VraR/RcsB-like_REC"/>
</dbReference>
<dbReference type="GO" id="GO:0000160">
    <property type="term" value="P:phosphorelay signal transduction system"/>
    <property type="evidence" value="ECO:0007669"/>
    <property type="project" value="InterPro"/>
</dbReference>
<keyword evidence="2 3" id="KW-0238">DNA-binding</keyword>